<dbReference type="GO" id="GO:0048188">
    <property type="term" value="C:Set1C/COMPASS complex"/>
    <property type="evidence" value="ECO:0007669"/>
    <property type="project" value="TreeGrafter"/>
</dbReference>
<feature type="compositionally biased region" description="Pro residues" evidence="1">
    <location>
        <begin position="138"/>
        <end position="155"/>
    </location>
</feature>
<name>A0A023F884_TRIIF</name>
<feature type="compositionally biased region" description="Basic and acidic residues" evidence="1">
    <location>
        <begin position="401"/>
        <end position="423"/>
    </location>
</feature>
<organism evidence="3">
    <name type="scientific">Triatoma infestans</name>
    <name type="common">Assassin bug</name>
    <dbReference type="NCBI Taxonomy" id="30076"/>
    <lineage>
        <taxon>Eukaryota</taxon>
        <taxon>Metazoa</taxon>
        <taxon>Ecdysozoa</taxon>
        <taxon>Arthropoda</taxon>
        <taxon>Hexapoda</taxon>
        <taxon>Insecta</taxon>
        <taxon>Pterygota</taxon>
        <taxon>Neoptera</taxon>
        <taxon>Paraneoptera</taxon>
        <taxon>Hemiptera</taxon>
        <taxon>Heteroptera</taxon>
        <taxon>Panheteroptera</taxon>
        <taxon>Cimicomorpha</taxon>
        <taxon>Reduviidae</taxon>
        <taxon>Triatominae</taxon>
        <taxon>Triatoma</taxon>
    </lineage>
</organism>
<feature type="compositionally biased region" description="Basic and acidic residues" evidence="1">
    <location>
        <begin position="506"/>
        <end position="568"/>
    </location>
</feature>
<dbReference type="Pfam" id="PF05205">
    <property type="entry name" value="COMPASS-Shg1"/>
    <property type="match status" value="1"/>
</dbReference>
<feature type="region of interest" description="Disordered" evidence="1">
    <location>
        <begin position="118"/>
        <end position="158"/>
    </location>
</feature>
<proteinExistence type="evidence at transcript level"/>
<evidence type="ECO:0000259" key="2">
    <source>
        <dbReference type="Pfam" id="PF05205"/>
    </source>
</evidence>
<feature type="domain" description="BOD1/SHG1" evidence="2">
    <location>
        <begin position="16"/>
        <end position="110"/>
    </location>
</feature>
<evidence type="ECO:0000313" key="3">
    <source>
        <dbReference type="EMBL" id="JAC17460.1"/>
    </source>
</evidence>
<reference evidence="3" key="1">
    <citation type="journal article" date="2014" name="PLoS Negl. Trop. Dis.">
        <title>An updated insight into the Sialotranscriptome of Triatoma infestans: developmental stage and geographic variations.</title>
        <authorList>
            <person name="Schwarz A."/>
            <person name="Medrano-Mercado N."/>
            <person name="Schaub G.A."/>
            <person name="Struchiner C.J."/>
            <person name="Bargues M.D."/>
            <person name="Levy M.Z."/>
            <person name="Ribeiro J.M."/>
        </authorList>
    </citation>
    <scope>NUCLEOTIDE SEQUENCE</scope>
    <source>
        <strain evidence="3">Chile</strain>
        <tissue evidence="3">Salivary glands</tissue>
    </source>
</reference>
<dbReference type="PANTHER" id="PTHR31532:SF10">
    <property type="entry name" value="BIORIENTATION OF CHROMOSOMES IN CELL DIVISION PROTEIN 1-LIKE 1"/>
    <property type="match status" value="1"/>
</dbReference>
<feature type="compositionally biased region" description="Basic and acidic residues" evidence="1">
    <location>
        <begin position="434"/>
        <end position="464"/>
    </location>
</feature>
<feature type="region of interest" description="Disordered" evidence="1">
    <location>
        <begin position="355"/>
        <end position="635"/>
    </location>
</feature>
<dbReference type="GO" id="GO:0031297">
    <property type="term" value="P:replication fork processing"/>
    <property type="evidence" value="ECO:0007669"/>
    <property type="project" value="TreeGrafter"/>
</dbReference>
<evidence type="ECO:0000256" key="1">
    <source>
        <dbReference type="SAM" id="MobiDB-lite"/>
    </source>
</evidence>
<protein>
    <submittedName>
        <fullName evidence="3">Putative u4/u6-associated splicing factor prp4</fullName>
    </submittedName>
</protein>
<feature type="region of interest" description="Disordered" evidence="1">
    <location>
        <begin position="170"/>
        <end position="223"/>
    </location>
</feature>
<sequence>MDYMYQTVDKDFVETIVGKLKSQGIFDQFRKDCLADVDTKPAYQNLQERVNGTVNTFLEKHKWQENLNKTQLRESLRRHVQQGFLETGVDRIVDQVVNPKIYTVFKPKVEDVVYDSLGIPKPNQPDKDRNLLNFILKHPPPPHPPPPIPPPPPVKDPIKSNVVQLEDLLPKDLDPISPGSVDDLTFSPKEDEQNNVITSTNNSNDIANNNNNNNSNNNNTNYNNSSAFELISTEISNDESKLSLSDLTSRDSTKNSIQTGPKSDAQFDIESNTNSVEQNATNSLSPFKNFSNLNEKIKQAEIKLGEMESEKNSVEIPNDFQNNTEIILEKDFCEKQEKEECSSFKIFSEDSTSSLSSISREKKLASSNNNRDISNNDEILNDSSQRSDKMDDCDSSVSNIEKLEIKTDSTEKTEVKSEKRRSESWSSKHTSSRHIHDSKRDRKHHNHDDYKKDYKSNSSKSDKDRKHHDDRHKNSKDRRECGHKENRSKEDTDNEKPKHGGKSSRHRENDDKLEKIKHRDSSEKHREEKLGKSEKSTERTKHRHNEDKRAHQDKSKYREAEEKQRDSDTLSMDIEDNVEYDLTDRTQEYEIIRDNETEEKTDVNSEKESDHKDYEEKSDKHIVIDYEKEEKNGEA</sequence>
<dbReference type="PANTHER" id="PTHR31532">
    <property type="entry name" value="BIORIENTATION OF CHROMOSOMES IN CELL DIVISION 1 FAMILY MEMBER"/>
    <property type="match status" value="1"/>
</dbReference>
<dbReference type="AlphaFoldDB" id="A0A023F884"/>
<dbReference type="InterPro" id="IPR055264">
    <property type="entry name" value="BOD1/SHG1_dom"/>
</dbReference>
<feature type="compositionally biased region" description="Basic residues" evidence="1">
    <location>
        <begin position="465"/>
        <end position="476"/>
    </location>
</feature>
<accession>A0A023F884</accession>
<feature type="compositionally biased region" description="Low complexity" evidence="1">
    <location>
        <begin position="198"/>
        <end position="223"/>
    </location>
</feature>
<dbReference type="EMBL" id="GBBI01001252">
    <property type="protein sequence ID" value="JAC17460.1"/>
    <property type="molecule type" value="mRNA"/>
</dbReference>
<feature type="compositionally biased region" description="Basic and acidic residues" evidence="1">
    <location>
        <begin position="582"/>
        <end position="635"/>
    </location>
</feature>
<feature type="compositionally biased region" description="Low complexity" evidence="1">
    <location>
        <begin position="366"/>
        <end position="377"/>
    </location>
</feature>
<feature type="region of interest" description="Disordered" evidence="1">
    <location>
        <begin position="244"/>
        <end position="267"/>
    </location>
</feature>
<feature type="compositionally biased region" description="Basic and acidic residues" evidence="1">
    <location>
        <begin position="477"/>
        <end position="498"/>
    </location>
</feature>